<dbReference type="Proteomes" id="UP000436088">
    <property type="component" value="Unassembled WGS sequence"/>
</dbReference>
<reference evidence="1" key="1">
    <citation type="submission" date="2019-09" db="EMBL/GenBank/DDBJ databases">
        <title>Draft genome information of white flower Hibiscus syriacus.</title>
        <authorList>
            <person name="Kim Y.-M."/>
        </authorList>
    </citation>
    <scope>NUCLEOTIDE SEQUENCE [LARGE SCALE GENOMIC DNA]</scope>
    <source>
        <strain evidence="1">YM2019G1</strain>
    </source>
</reference>
<accession>A0A6A2Y2L4</accession>
<dbReference type="AlphaFoldDB" id="A0A6A2Y2L4"/>
<protein>
    <submittedName>
        <fullName evidence="1">Uncharacterized protein</fullName>
    </submittedName>
</protein>
<evidence type="ECO:0000313" key="2">
    <source>
        <dbReference type="Proteomes" id="UP000436088"/>
    </source>
</evidence>
<organism evidence="1 2">
    <name type="scientific">Hibiscus syriacus</name>
    <name type="common">Rose of Sharon</name>
    <dbReference type="NCBI Taxonomy" id="106335"/>
    <lineage>
        <taxon>Eukaryota</taxon>
        <taxon>Viridiplantae</taxon>
        <taxon>Streptophyta</taxon>
        <taxon>Embryophyta</taxon>
        <taxon>Tracheophyta</taxon>
        <taxon>Spermatophyta</taxon>
        <taxon>Magnoliopsida</taxon>
        <taxon>eudicotyledons</taxon>
        <taxon>Gunneridae</taxon>
        <taxon>Pentapetalae</taxon>
        <taxon>rosids</taxon>
        <taxon>malvids</taxon>
        <taxon>Malvales</taxon>
        <taxon>Malvaceae</taxon>
        <taxon>Malvoideae</taxon>
        <taxon>Hibiscus</taxon>
    </lineage>
</organism>
<proteinExistence type="predicted"/>
<gene>
    <name evidence="1" type="ORF">F3Y22_tig00111719pilonHSYRG00013</name>
</gene>
<dbReference type="EMBL" id="VEPZ02001411">
    <property type="protein sequence ID" value="KAE8674725.1"/>
    <property type="molecule type" value="Genomic_DNA"/>
</dbReference>
<evidence type="ECO:0000313" key="1">
    <source>
        <dbReference type="EMBL" id="KAE8674725.1"/>
    </source>
</evidence>
<comment type="caution">
    <text evidence="1">The sequence shown here is derived from an EMBL/GenBank/DDBJ whole genome shotgun (WGS) entry which is preliminary data.</text>
</comment>
<keyword evidence="2" id="KW-1185">Reference proteome</keyword>
<sequence length="94" mass="10531">MEYKGLNLQEAVDYVIKNRLDEGKAGLIAVSKNGEVACGLTPWGCLGAAPLRMGLWKSPSGEFFQIKICACLGHPRSFCFWWFTRLSFIQCRSI</sequence>
<name>A0A6A2Y2L4_HIBSY</name>